<proteinExistence type="predicted"/>
<reference evidence="4" key="1">
    <citation type="submission" date="2011-03" db="EMBL/GenBank/DDBJ databases">
        <title>Version 3 of the genome sequence of Otolemur garnettii (Bushbaby).</title>
        <authorList>
            <consortium name="The Broad Institute Genome Sequencing Platform"/>
            <person name="Di Palma F."/>
            <person name="Johnson J."/>
            <person name="Lander E.S."/>
            <person name="Lindblad-Toh K."/>
            <person name="Jaffe D.B."/>
            <person name="Gnerre S."/>
            <person name="MacCallum I."/>
            <person name="Przybylski D."/>
            <person name="Ribeiro F.J."/>
            <person name="Burton J.N."/>
            <person name="Walker B.J."/>
            <person name="Sharpe T."/>
            <person name="Hall G."/>
        </authorList>
    </citation>
    <scope>NUCLEOTIDE SEQUENCE [LARGE SCALE GENOMIC DNA]</scope>
</reference>
<name>H0X9B5_OTOGA</name>
<feature type="signal peptide" evidence="2">
    <location>
        <begin position="1"/>
        <end position="25"/>
    </location>
</feature>
<dbReference type="HOGENOM" id="CLU_1969769_0_0_1"/>
<dbReference type="STRING" id="30611.ENSOGAP00000012140"/>
<dbReference type="Ensembl" id="ENSOGAT00000013550.2">
    <property type="protein sequence ID" value="ENSOGAP00000012140.2"/>
    <property type="gene ID" value="ENSOGAG00000013547.2"/>
</dbReference>
<dbReference type="eggNOG" id="ENOG502SF8S">
    <property type="taxonomic scope" value="Eukaryota"/>
</dbReference>
<dbReference type="PANTHER" id="PTHR37348:SF1">
    <property type="entry name" value="SPERM-EGG FUSION PROTEIN LLCFC1"/>
    <property type="match status" value="1"/>
</dbReference>
<dbReference type="InterPro" id="IPR031684">
    <property type="entry name" value="LLCFC1"/>
</dbReference>
<dbReference type="InParanoid" id="H0X9B5"/>
<dbReference type="OMA" id="HFMASSV"/>
<dbReference type="FunCoup" id="H0X9B5">
    <property type="interactions" value="1"/>
</dbReference>
<feature type="region of interest" description="Disordered" evidence="1">
    <location>
        <begin position="26"/>
        <end position="51"/>
    </location>
</feature>
<feature type="chain" id="PRO_5003545679" evidence="2">
    <location>
        <begin position="26"/>
        <end position="103"/>
    </location>
</feature>
<dbReference type="Pfam" id="PF15838">
    <property type="entry name" value="LLCFC1"/>
    <property type="match status" value="1"/>
</dbReference>
<evidence type="ECO:0000313" key="3">
    <source>
        <dbReference type="Ensembl" id="ENSOGAP00000012140.2"/>
    </source>
</evidence>
<dbReference type="GeneTree" id="ENSGT00390000018785"/>
<protein>
    <submittedName>
        <fullName evidence="3">LLLL and CFNLAS motif containing 1</fullName>
    </submittedName>
</protein>
<dbReference type="Proteomes" id="UP000005225">
    <property type="component" value="Unassembled WGS sequence"/>
</dbReference>
<reference evidence="3" key="3">
    <citation type="submission" date="2025-09" db="UniProtKB">
        <authorList>
            <consortium name="Ensembl"/>
        </authorList>
    </citation>
    <scope>IDENTIFICATION</scope>
</reference>
<reference evidence="3" key="2">
    <citation type="submission" date="2025-08" db="UniProtKB">
        <authorList>
            <consortium name="Ensembl"/>
        </authorList>
    </citation>
    <scope>IDENTIFICATION</scope>
</reference>
<organism evidence="3 4">
    <name type="scientific">Otolemur garnettii</name>
    <name type="common">Small-eared galago</name>
    <name type="synonym">Garnett's greater bushbaby</name>
    <dbReference type="NCBI Taxonomy" id="30611"/>
    <lineage>
        <taxon>Eukaryota</taxon>
        <taxon>Metazoa</taxon>
        <taxon>Chordata</taxon>
        <taxon>Craniata</taxon>
        <taxon>Vertebrata</taxon>
        <taxon>Euteleostomi</taxon>
        <taxon>Mammalia</taxon>
        <taxon>Eutheria</taxon>
        <taxon>Euarchontoglires</taxon>
        <taxon>Primates</taxon>
        <taxon>Strepsirrhini</taxon>
        <taxon>Lorisiformes</taxon>
        <taxon>Galagidae</taxon>
        <taxon>Otolemur</taxon>
    </lineage>
</organism>
<evidence type="ECO:0000313" key="4">
    <source>
        <dbReference type="Proteomes" id="UP000005225"/>
    </source>
</evidence>
<dbReference type="PANTHER" id="PTHR37348">
    <property type="entry name" value="LLLL AND CFNLAS MOTIF-CONTAINING PROTEIN 1"/>
    <property type="match status" value="1"/>
</dbReference>
<accession>H0X9B5</accession>
<evidence type="ECO:0000256" key="1">
    <source>
        <dbReference type="SAM" id="MobiDB-lite"/>
    </source>
</evidence>
<dbReference type="EMBL" id="AAQR03083276">
    <property type="status" value="NOT_ANNOTATED_CDS"/>
    <property type="molecule type" value="Genomic_DNA"/>
</dbReference>
<keyword evidence="4" id="KW-1185">Reference proteome</keyword>
<dbReference type="AlphaFoldDB" id="H0X9B5"/>
<dbReference type="GO" id="GO:0007342">
    <property type="term" value="P:fusion of sperm to egg plasma membrane involved in single fertilization"/>
    <property type="evidence" value="ECO:0007669"/>
    <property type="project" value="Ensembl"/>
</dbReference>
<sequence length="103" mass="11801">MPALGSQICRAAFLATILLLLRTKGMKLQKRSPGSEEREEETPSPDQNQEQFEEHFMISSVGEMWQVMDMAQQEEDKTSETAALHDHLFYLAFCFNLASIMIF</sequence>
<keyword evidence="2" id="KW-0732">Signal</keyword>
<evidence type="ECO:0000256" key="2">
    <source>
        <dbReference type="SAM" id="SignalP"/>
    </source>
</evidence>